<protein>
    <submittedName>
        <fullName evidence="1">(African queen) hypothetical protein</fullName>
    </submittedName>
</protein>
<dbReference type="EMBL" id="CAKASE010000083">
    <property type="protein sequence ID" value="CAG9585859.1"/>
    <property type="molecule type" value="Genomic_DNA"/>
</dbReference>
<comment type="caution">
    <text evidence="1">The sequence shown here is derived from an EMBL/GenBank/DDBJ whole genome shotgun (WGS) entry which is preliminary data.</text>
</comment>
<accession>A0A8J2R901</accession>
<organism evidence="1 2">
    <name type="scientific">Danaus chrysippus</name>
    <name type="common">African queen</name>
    <dbReference type="NCBI Taxonomy" id="151541"/>
    <lineage>
        <taxon>Eukaryota</taxon>
        <taxon>Metazoa</taxon>
        <taxon>Ecdysozoa</taxon>
        <taxon>Arthropoda</taxon>
        <taxon>Hexapoda</taxon>
        <taxon>Insecta</taxon>
        <taxon>Pterygota</taxon>
        <taxon>Neoptera</taxon>
        <taxon>Endopterygota</taxon>
        <taxon>Lepidoptera</taxon>
        <taxon>Glossata</taxon>
        <taxon>Ditrysia</taxon>
        <taxon>Papilionoidea</taxon>
        <taxon>Nymphalidae</taxon>
        <taxon>Danainae</taxon>
        <taxon>Danaini</taxon>
        <taxon>Danaina</taxon>
        <taxon>Danaus</taxon>
        <taxon>Anosia</taxon>
    </lineage>
</organism>
<name>A0A8J2R901_9NEOP</name>
<dbReference type="AlphaFoldDB" id="A0A8J2R901"/>
<dbReference type="Proteomes" id="UP000789524">
    <property type="component" value="Unassembled WGS sequence"/>
</dbReference>
<reference evidence="1" key="1">
    <citation type="submission" date="2021-09" db="EMBL/GenBank/DDBJ databases">
        <authorList>
            <person name="Martin H S."/>
        </authorList>
    </citation>
    <scope>NUCLEOTIDE SEQUENCE</scope>
</reference>
<gene>
    <name evidence="1" type="ORF">DCHRY22_LOCUS16187</name>
</gene>
<sequence length="67" mass="7837">MQAAGWRGRLTDAYIYMLDAFVCKLEQDGIRAASSRLIENIMRRDRIAIWQSYLLASDQLKILIKLY</sequence>
<evidence type="ECO:0000313" key="2">
    <source>
        <dbReference type="Proteomes" id="UP000789524"/>
    </source>
</evidence>
<keyword evidence="2" id="KW-1185">Reference proteome</keyword>
<evidence type="ECO:0000313" key="1">
    <source>
        <dbReference type="EMBL" id="CAG9585859.1"/>
    </source>
</evidence>
<proteinExistence type="predicted"/>